<keyword evidence="6" id="KW-0328">Glycosyltransferase</keyword>
<comment type="similarity">
    <text evidence="4">Belongs to the glycosyltransferase 2 family.</text>
</comment>
<organism evidence="12 13">
    <name type="scientific">Coccomyxa viridis</name>
    <dbReference type="NCBI Taxonomy" id="1274662"/>
    <lineage>
        <taxon>Eukaryota</taxon>
        <taxon>Viridiplantae</taxon>
        <taxon>Chlorophyta</taxon>
        <taxon>core chlorophytes</taxon>
        <taxon>Trebouxiophyceae</taxon>
        <taxon>Trebouxiophyceae incertae sedis</taxon>
        <taxon>Coccomyxaceae</taxon>
        <taxon>Coccomyxa</taxon>
    </lineage>
</organism>
<evidence type="ECO:0000256" key="7">
    <source>
        <dbReference type="ARBA" id="ARBA00022679"/>
    </source>
</evidence>
<comment type="pathway">
    <text evidence="2">Lipid metabolism; sphingolipid metabolism.</text>
</comment>
<evidence type="ECO:0000256" key="2">
    <source>
        <dbReference type="ARBA" id="ARBA00004760"/>
    </source>
</evidence>
<comment type="caution">
    <text evidence="12">The sequence shown here is derived from an EMBL/GenBank/DDBJ whole genome shotgun (WGS) entry which is preliminary data.</text>
</comment>
<dbReference type="PANTHER" id="PTHR12726:SF0">
    <property type="entry name" value="CERAMIDE GLUCOSYLTRANSFERASE"/>
    <property type="match status" value="1"/>
</dbReference>
<feature type="transmembrane region" description="Helical" evidence="11">
    <location>
        <begin position="12"/>
        <end position="30"/>
    </location>
</feature>
<evidence type="ECO:0000256" key="9">
    <source>
        <dbReference type="ARBA" id="ARBA00022989"/>
    </source>
</evidence>
<reference evidence="12 13" key="1">
    <citation type="submission" date="2024-06" db="EMBL/GenBank/DDBJ databases">
        <authorList>
            <person name="Kraege A."/>
            <person name="Thomma B."/>
        </authorList>
    </citation>
    <scope>NUCLEOTIDE SEQUENCE [LARGE SCALE GENOMIC DNA]</scope>
</reference>
<proteinExistence type="inferred from homology"/>
<dbReference type="Proteomes" id="UP001497392">
    <property type="component" value="Unassembled WGS sequence"/>
</dbReference>
<keyword evidence="13" id="KW-1185">Reference proteome</keyword>
<comment type="subcellular location">
    <subcellularLocation>
        <location evidence="1">Membrane</location>
        <topology evidence="1">Multi-pass membrane protein</topology>
    </subcellularLocation>
</comment>
<evidence type="ECO:0000256" key="10">
    <source>
        <dbReference type="ARBA" id="ARBA00023136"/>
    </source>
</evidence>
<dbReference type="EC" id="2.4.1.80" evidence="5"/>
<dbReference type="SUPFAM" id="SSF53448">
    <property type="entry name" value="Nucleotide-diphospho-sugar transferases"/>
    <property type="match status" value="1"/>
</dbReference>
<feature type="transmembrane region" description="Helical" evidence="11">
    <location>
        <begin position="361"/>
        <end position="384"/>
    </location>
</feature>
<dbReference type="InterPro" id="IPR025993">
    <property type="entry name" value="Ceramide_glucosylTrfase"/>
</dbReference>
<evidence type="ECO:0000256" key="3">
    <source>
        <dbReference type="ARBA" id="ARBA00004991"/>
    </source>
</evidence>
<evidence type="ECO:0000256" key="6">
    <source>
        <dbReference type="ARBA" id="ARBA00022676"/>
    </source>
</evidence>
<evidence type="ECO:0000256" key="8">
    <source>
        <dbReference type="ARBA" id="ARBA00022692"/>
    </source>
</evidence>
<evidence type="ECO:0000256" key="5">
    <source>
        <dbReference type="ARBA" id="ARBA00012699"/>
    </source>
</evidence>
<evidence type="ECO:0000313" key="12">
    <source>
        <dbReference type="EMBL" id="CAL5219139.1"/>
    </source>
</evidence>
<feature type="transmembrane region" description="Helical" evidence="11">
    <location>
        <begin position="405"/>
        <end position="425"/>
    </location>
</feature>
<dbReference type="InterPro" id="IPR029044">
    <property type="entry name" value="Nucleotide-diphossugar_trans"/>
</dbReference>
<protein>
    <recommendedName>
        <fullName evidence="5">ceramide glucosyltransferase</fullName>
        <ecNumber evidence="5">2.4.1.80</ecNumber>
    </recommendedName>
</protein>
<feature type="transmembrane region" description="Helical" evidence="11">
    <location>
        <begin position="313"/>
        <end position="341"/>
    </location>
</feature>
<keyword evidence="9 11" id="KW-1133">Transmembrane helix</keyword>
<dbReference type="Gene3D" id="3.90.550.10">
    <property type="entry name" value="Spore Coat Polysaccharide Biosynthesis Protein SpsA, Chain A"/>
    <property type="match status" value="1"/>
</dbReference>
<keyword evidence="7" id="KW-0808">Transferase</keyword>
<comment type="pathway">
    <text evidence="3">Sphingolipid metabolism.</text>
</comment>
<keyword evidence="8 11" id="KW-0812">Transmembrane</keyword>
<evidence type="ECO:0000256" key="4">
    <source>
        <dbReference type="ARBA" id="ARBA00006739"/>
    </source>
</evidence>
<dbReference type="Pfam" id="PF13506">
    <property type="entry name" value="Glyco_transf_21"/>
    <property type="match status" value="1"/>
</dbReference>
<accession>A0ABP1FKS5</accession>
<gene>
    <name evidence="12" type="primary">g915</name>
    <name evidence="12" type="ORF">VP750_LOCUS798</name>
</gene>
<keyword evidence="10 11" id="KW-0472">Membrane</keyword>
<name>A0ABP1FKS5_9CHLO</name>
<evidence type="ECO:0000256" key="11">
    <source>
        <dbReference type="SAM" id="Phobius"/>
    </source>
</evidence>
<sequence length="455" mass="50573">MHAVVLGCLQLQGAAILCLLGAGWLLSYAVRRKELSLRRRKGVRHCTQQADQTLPGVTVILPVKGCRKHSVSNWASHVRLRYAGPVEFLFVVDSQDDPAHSHLIKLAAELSSGGSAVRIVVAPAAKTCSQKIANLQAGIEGASAEHQWVLCVDDDVLLYEAFLEDLIRSMQQRPSFFMATGYPFDIPGRNASIATYCCLAYHLPLSIAFAVREHTTFVWGGCMLLPLAALRSDRYGILAAWNQGGYSDDLTVASKCAEHRLSILCPSYAVLPQWLDTSCSARQFWNYQRRQLYVMDTYCNAHNKRLNHTMLALHCYLSWAFILALLLTGLDLISALMRSVIDTEDAASPHVSMRVSMPAQVLLAAFAFAHLALWLLTGTVLQLFQGMPYQHQLPTGTGHFSWTKLWLAFCFANAVLPFCALYTWLQPKIQWSGITYRKGRGCITAVEHPGSKNKF</sequence>
<dbReference type="EMBL" id="CAXHTA020000002">
    <property type="protein sequence ID" value="CAL5219139.1"/>
    <property type="molecule type" value="Genomic_DNA"/>
</dbReference>
<evidence type="ECO:0000256" key="1">
    <source>
        <dbReference type="ARBA" id="ARBA00004141"/>
    </source>
</evidence>
<dbReference type="PANTHER" id="PTHR12726">
    <property type="entry name" value="CERAMIDE GLUCOSYLTRANSFERASE"/>
    <property type="match status" value="1"/>
</dbReference>
<evidence type="ECO:0000313" key="13">
    <source>
        <dbReference type="Proteomes" id="UP001497392"/>
    </source>
</evidence>